<dbReference type="EMBL" id="CP003273">
    <property type="protein sequence ID" value="AGL03691.1"/>
    <property type="molecule type" value="Genomic_DNA"/>
</dbReference>
<gene>
    <name evidence="2" type="ORF">Desgi_4457</name>
</gene>
<dbReference type="OrthoDB" id="9816096at2"/>
<dbReference type="AlphaFoldDB" id="R4KVN9"/>
<name>R4KVN9_9FIRM</name>
<evidence type="ECO:0000313" key="3">
    <source>
        <dbReference type="Proteomes" id="UP000013520"/>
    </source>
</evidence>
<proteinExistence type="predicted"/>
<dbReference type="HOGENOM" id="CLU_1141130_0_0_9"/>
<dbReference type="InterPro" id="IPR012854">
    <property type="entry name" value="Cu_amine_oxidase-like_N"/>
</dbReference>
<evidence type="ECO:0000313" key="2">
    <source>
        <dbReference type="EMBL" id="AGL03691.1"/>
    </source>
</evidence>
<evidence type="ECO:0000259" key="1">
    <source>
        <dbReference type="Pfam" id="PF07833"/>
    </source>
</evidence>
<dbReference type="eggNOG" id="COG4632">
    <property type="taxonomic scope" value="Bacteria"/>
</dbReference>
<dbReference type="KEGG" id="dgi:Desgi_4457"/>
<sequence length="243" mass="27743">MKGKNCIIISLFIIVFCLQSVTCTAVPYSVTFIVDRNSYVLNGKETTMDAVPHILNNRAFIPIRYLALSLGIKQDNIVWNSSTRDVKIVKDNMCVELKMGSNIYYVNDQPREMDTIPIIRDGHIYLPARYVAEPFGYEVRWNVQRHAVIITQKTSLKPDKTQAETIISLAKEDLSKRLGFPENKITLKSIESVNWPDSSLGYPKPNKIYGEVVTPGYRIILRYNDNEFEYHSNMTGSVIVSNK</sequence>
<organism evidence="2 3">
    <name type="scientific">Desulfoscipio gibsoniae DSM 7213</name>
    <dbReference type="NCBI Taxonomy" id="767817"/>
    <lineage>
        <taxon>Bacteria</taxon>
        <taxon>Bacillati</taxon>
        <taxon>Bacillota</taxon>
        <taxon>Clostridia</taxon>
        <taxon>Eubacteriales</taxon>
        <taxon>Desulfallaceae</taxon>
        <taxon>Desulfoscipio</taxon>
    </lineage>
</organism>
<dbReference type="STRING" id="767817.Desgi_4457"/>
<dbReference type="Pfam" id="PF07833">
    <property type="entry name" value="Cu_amine_oxidN1"/>
    <property type="match status" value="1"/>
</dbReference>
<dbReference type="InterPro" id="IPR036582">
    <property type="entry name" value="Mao_N_sf"/>
</dbReference>
<dbReference type="Proteomes" id="UP000013520">
    <property type="component" value="Chromosome"/>
</dbReference>
<dbReference type="SUPFAM" id="SSF55383">
    <property type="entry name" value="Copper amine oxidase, domain N"/>
    <property type="match status" value="2"/>
</dbReference>
<dbReference type="Gene3D" id="3.30.457.10">
    <property type="entry name" value="Copper amine oxidase-like, N-terminal domain"/>
    <property type="match status" value="2"/>
</dbReference>
<keyword evidence="3" id="KW-1185">Reference proteome</keyword>
<reference evidence="2 3" key="1">
    <citation type="submission" date="2012-01" db="EMBL/GenBank/DDBJ databases">
        <title>Complete sequence of Desulfotomaculum gibsoniae DSM 7213.</title>
        <authorList>
            <consortium name="US DOE Joint Genome Institute"/>
            <person name="Lucas S."/>
            <person name="Han J."/>
            <person name="Lapidus A."/>
            <person name="Cheng J.-F."/>
            <person name="Goodwin L."/>
            <person name="Pitluck S."/>
            <person name="Peters L."/>
            <person name="Ovchinnikova G."/>
            <person name="Teshima H."/>
            <person name="Detter J.C."/>
            <person name="Han C."/>
            <person name="Tapia R."/>
            <person name="Land M."/>
            <person name="Hauser L."/>
            <person name="Kyrpides N."/>
            <person name="Ivanova N."/>
            <person name="Pagani I."/>
            <person name="Parshina S."/>
            <person name="Plugge C."/>
            <person name="Muyzer G."/>
            <person name="Kuever J."/>
            <person name="Ivanova A."/>
            <person name="Nazina T."/>
            <person name="Klenk H.-P."/>
            <person name="Brambilla E."/>
            <person name="Spring S."/>
            <person name="Stams A.F."/>
            <person name="Woyke T."/>
        </authorList>
    </citation>
    <scope>NUCLEOTIDE SEQUENCE [LARGE SCALE GENOMIC DNA]</scope>
    <source>
        <strain evidence="2 3">DSM 7213</strain>
    </source>
</reference>
<feature type="domain" description="Copper amine oxidase-like N-terminal" evidence="1">
    <location>
        <begin position="40"/>
        <end position="150"/>
    </location>
</feature>
<accession>R4KVN9</accession>
<dbReference type="RefSeq" id="WP_006524485.1">
    <property type="nucleotide sequence ID" value="NC_021184.1"/>
</dbReference>
<protein>
    <submittedName>
        <fullName evidence="2">Copper amine oxidase family protein</fullName>
    </submittedName>
</protein>